<protein>
    <recommendedName>
        <fullName evidence="4">DoxX family membrane protein</fullName>
    </recommendedName>
</protein>
<keyword evidence="3" id="KW-1185">Reference proteome</keyword>
<evidence type="ECO:0008006" key="4">
    <source>
        <dbReference type="Google" id="ProtNLM"/>
    </source>
</evidence>
<proteinExistence type="predicted"/>
<organism evidence="2 3">
    <name type="scientific">Streptomyces pathocidini</name>
    <dbReference type="NCBI Taxonomy" id="1650571"/>
    <lineage>
        <taxon>Bacteria</taxon>
        <taxon>Bacillati</taxon>
        <taxon>Actinomycetota</taxon>
        <taxon>Actinomycetes</taxon>
        <taxon>Kitasatosporales</taxon>
        <taxon>Streptomycetaceae</taxon>
        <taxon>Streptomyces</taxon>
    </lineage>
</organism>
<keyword evidence="1" id="KW-1133">Transmembrane helix</keyword>
<keyword evidence="1" id="KW-0472">Membrane</keyword>
<reference evidence="2 3" key="1">
    <citation type="submission" date="2024-10" db="EMBL/GenBank/DDBJ databases">
        <title>The Natural Products Discovery Center: Release of the First 8490 Sequenced Strains for Exploring Actinobacteria Biosynthetic Diversity.</title>
        <authorList>
            <person name="Kalkreuter E."/>
            <person name="Kautsar S.A."/>
            <person name="Yang D."/>
            <person name="Bader C.D."/>
            <person name="Teijaro C.N."/>
            <person name="Fluegel L."/>
            <person name="Davis C.M."/>
            <person name="Simpson J.R."/>
            <person name="Lauterbach L."/>
            <person name="Steele A.D."/>
            <person name="Gui C."/>
            <person name="Meng S."/>
            <person name="Li G."/>
            <person name="Viehrig K."/>
            <person name="Ye F."/>
            <person name="Su P."/>
            <person name="Kiefer A.F."/>
            <person name="Nichols A."/>
            <person name="Cepeda A.J."/>
            <person name="Yan W."/>
            <person name="Fan B."/>
            <person name="Jiang Y."/>
            <person name="Adhikari A."/>
            <person name="Zheng C.-J."/>
            <person name="Schuster L."/>
            <person name="Cowan T.M."/>
            <person name="Smanski M.J."/>
            <person name="Chevrette M.G."/>
            <person name="De Carvalho L.P.S."/>
            <person name="Shen B."/>
        </authorList>
    </citation>
    <scope>NUCLEOTIDE SEQUENCE [LARGE SCALE GENOMIC DNA]</scope>
    <source>
        <strain evidence="2 3">NPDC020327</strain>
    </source>
</reference>
<accession>A0ABW7UQN7</accession>
<name>A0ABW7UQN7_9ACTN</name>
<sequence>MTPLTARFAARQARQLPLRWSVGAFLLNSGLSKVDADEELAEQLHGFAVGTYPFLSSFEPKQFVSLLSKAELALAAALLVPVVPAAVAGAGLTAFSLGTVGLYLRTPGMRQEGSLKWTDQGLPLAKDAWMVGIGLSLLADGLPGLWRRCCHR</sequence>
<comment type="caution">
    <text evidence="2">The sequence shown here is derived from an EMBL/GenBank/DDBJ whole genome shotgun (WGS) entry which is preliminary data.</text>
</comment>
<dbReference type="Proteomes" id="UP001611548">
    <property type="component" value="Unassembled WGS sequence"/>
</dbReference>
<feature type="transmembrane region" description="Helical" evidence="1">
    <location>
        <begin position="72"/>
        <end position="104"/>
    </location>
</feature>
<dbReference type="RefSeq" id="WP_055473433.1">
    <property type="nucleotide sequence ID" value="NZ_JBEZHZ010000022.1"/>
</dbReference>
<dbReference type="EMBL" id="JBIRWE010000004">
    <property type="protein sequence ID" value="MFI1964916.1"/>
    <property type="molecule type" value="Genomic_DNA"/>
</dbReference>
<keyword evidence="1" id="KW-0812">Transmembrane</keyword>
<gene>
    <name evidence="2" type="ORF">ACH429_12510</name>
</gene>
<evidence type="ECO:0000313" key="3">
    <source>
        <dbReference type="Proteomes" id="UP001611548"/>
    </source>
</evidence>
<evidence type="ECO:0000313" key="2">
    <source>
        <dbReference type="EMBL" id="MFI1964916.1"/>
    </source>
</evidence>
<evidence type="ECO:0000256" key="1">
    <source>
        <dbReference type="SAM" id="Phobius"/>
    </source>
</evidence>